<dbReference type="STRING" id="1458275.AZ34_11935"/>
<evidence type="ECO:0000313" key="1">
    <source>
        <dbReference type="EMBL" id="EYC52893.1"/>
    </source>
</evidence>
<gene>
    <name evidence="1" type="ORF">AZ34_11935</name>
</gene>
<dbReference type="AlphaFoldDB" id="A0A016XNU6"/>
<evidence type="ECO:0000313" key="2">
    <source>
        <dbReference type="Proteomes" id="UP000023268"/>
    </source>
</evidence>
<protein>
    <submittedName>
        <fullName evidence="1">Uncharacterized protein</fullName>
    </submittedName>
</protein>
<accession>A0A016XNU6</accession>
<sequence length="114" mass="12357">MDKRAKVDWAWLPAAMPQVAGLMREKRKLYGDAHVNECWRRGVIQGEAGWFFAREGALTVGTPLPGPNGNSLFEQFSDLGPAMLQIAPRPGHVEEVVDGVVVLVPVDGVVNGAH</sequence>
<organism evidence="1 2">
    <name type="scientific">Hylemonella gracilis str. Niagara R</name>
    <dbReference type="NCBI Taxonomy" id="1458275"/>
    <lineage>
        <taxon>Bacteria</taxon>
        <taxon>Pseudomonadati</taxon>
        <taxon>Pseudomonadota</taxon>
        <taxon>Betaproteobacteria</taxon>
        <taxon>Burkholderiales</taxon>
        <taxon>Comamonadaceae</taxon>
        <taxon>Hylemonella</taxon>
    </lineage>
</organism>
<reference evidence="1 2" key="1">
    <citation type="submission" date="2014-02" db="EMBL/GenBank/DDBJ databases">
        <title>Draft Genome of Hylemonella gracilis isolated from the Niagara River.</title>
        <authorList>
            <person name="Pawlowski D.R."/>
            <person name="Koudelka G.B."/>
        </authorList>
    </citation>
    <scope>NUCLEOTIDE SEQUENCE [LARGE SCALE GENOMIC DNA]</scope>
    <source>
        <strain evidence="1 2">Niagara R</strain>
    </source>
</reference>
<dbReference type="EMBL" id="JEMG01000001">
    <property type="protein sequence ID" value="EYC52893.1"/>
    <property type="molecule type" value="Genomic_DNA"/>
</dbReference>
<dbReference type="Proteomes" id="UP000023268">
    <property type="component" value="Unassembled WGS sequence"/>
</dbReference>
<proteinExistence type="predicted"/>
<name>A0A016XNU6_9BURK</name>
<comment type="caution">
    <text evidence="1">The sequence shown here is derived from an EMBL/GenBank/DDBJ whole genome shotgun (WGS) entry which is preliminary data.</text>
</comment>